<gene>
    <name evidence="6" type="ORF">MGWOODY_Hyp1937</name>
</gene>
<keyword evidence="3" id="KW-0315">Glutamine amidotransferase</keyword>
<dbReference type="NCBIfam" id="TIGR00313">
    <property type="entry name" value="cobQ"/>
    <property type="match status" value="1"/>
</dbReference>
<protein>
    <submittedName>
        <fullName evidence="6">Cobyric acid synthase</fullName>
        <ecNumber evidence="6">6.3.5.10</ecNumber>
    </submittedName>
</protein>
<dbReference type="InterPro" id="IPR027417">
    <property type="entry name" value="P-loop_NTPase"/>
</dbReference>
<dbReference type="CDD" id="cd01750">
    <property type="entry name" value="GATase1_CobQ"/>
    <property type="match status" value="1"/>
</dbReference>
<dbReference type="EMBL" id="CZQD01000048">
    <property type="protein sequence ID" value="CUS57857.1"/>
    <property type="molecule type" value="Genomic_DNA"/>
</dbReference>
<dbReference type="GO" id="GO:0051921">
    <property type="term" value="F:adenosylcobyric acid synthase (glutamine-hydrolyzing) activity"/>
    <property type="evidence" value="ECO:0007669"/>
    <property type="project" value="UniProtKB-EC"/>
</dbReference>
<dbReference type="UniPathway" id="UPA00148"/>
<accession>A0A160U3E4</accession>
<evidence type="ECO:0000259" key="5">
    <source>
        <dbReference type="Pfam" id="PF07685"/>
    </source>
</evidence>
<reference evidence="6" key="1">
    <citation type="submission" date="2015-10" db="EMBL/GenBank/DDBJ databases">
        <authorList>
            <person name="Gilbert D.G."/>
        </authorList>
    </citation>
    <scope>NUCLEOTIDE SEQUENCE</scope>
</reference>
<dbReference type="SUPFAM" id="SSF52540">
    <property type="entry name" value="P-loop containing nucleoside triphosphate hydrolases"/>
    <property type="match status" value="1"/>
</dbReference>
<dbReference type="Gene3D" id="3.40.50.880">
    <property type="match status" value="1"/>
</dbReference>
<keyword evidence="6" id="KW-0436">Ligase</keyword>
<dbReference type="PANTHER" id="PTHR21343:SF1">
    <property type="entry name" value="COBYRIC ACID SYNTHASE"/>
    <property type="match status" value="1"/>
</dbReference>
<dbReference type="GO" id="GO:0009236">
    <property type="term" value="P:cobalamin biosynthetic process"/>
    <property type="evidence" value="ECO:0007669"/>
    <property type="project" value="UniProtKB-UniPathway"/>
</dbReference>
<dbReference type="EC" id="6.3.5.10" evidence="6"/>
<evidence type="ECO:0000259" key="4">
    <source>
        <dbReference type="Pfam" id="PF01656"/>
    </source>
</evidence>
<evidence type="ECO:0000256" key="3">
    <source>
        <dbReference type="ARBA" id="ARBA00022962"/>
    </source>
</evidence>
<dbReference type="InterPro" id="IPR047045">
    <property type="entry name" value="CobQ_N"/>
</dbReference>
<dbReference type="PANTHER" id="PTHR21343">
    <property type="entry name" value="DETHIOBIOTIN SYNTHETASE"/>
    <property type="match status" value="1"/>
</dbReference>
<dbReference type="HAMAP" id="MF_00028">
    <property type="entry name" value="CobQ"/>
    <property type="match status" value="1"/>
</dbReference>
<dbReference type="CDD" id="cd05389">
    <property type="entry name" value="CobQ_N"/>
    <property type="match status" value="1"/>
</dbReference>
<evidence type="ECO:0000256" key="2">
    <source>
        <dbReference type="ARBA" id="ARBA00022573"/>
    </source>
</evidence>
<dbReference type="InterPro" id="IPR029062">
    <property type="entry name" value="Class_I_gatase-like"/>
</dbReference>
<dbReference type="AlphaFoldDB" id="A0A160U3E4"/>
<evidence type="ECO:0000256" key="1">
    <source>
        <dbReference type="ARBA" id="ARBA00004953"/>
    </source>
</evidence>
<dbReference type="InterPro" id="IPR002586">
    <property type="entry name" value="CobQ/CobB/MinD/ParA_Nub-bd_dom"/>
</dbReference>
<dbReference type="InterPro" id="IPR033949">
    <property type="entry name" value="CobQ_GATase1"/>
</dbReference>
<name>A0A160U3E4_9ZZZZ</name>
<dbReference type="InterPro" id="IPR004459">
    <property type="entry name" value="CobQ_synth"/>
</dbReference>
<dbReference type="Pfam" id="PF01656">
    <property type="entry name" value="CbiA"/>
    <property type="match status" value="1"/>
</dbReference>
<dbReference type="NCBIfam" id="NF001989">
    <property type="entry name" value="PRK00784.1"/>
    <property type="match status" value="1"/>
</dbReference>
<evidence type="ECO:0000313" key="6">
    <source>
        <dbReference type="EMBL" id="CUS57857.1"/>
    </source>
</evidence>
<dbReference type="SUPFAM" id="SSF52317">
    <property type="entry name" value="Class I glutamine amidotransferase-like"/>
    <property type="match status" value="1"/>
</dbReference>
<proteinExistence type="inferred from homology"/>
<sequence>MTARALMLQGTGSDVGKSVLTAALCRIARRRGLSVAPFKPQNMSNNAAACPTGGEIGRAQALQARAAGLDPHVDMNPVLLKPQTDRTAQLVVHGKATHAMEAADYMANRDQLMGAVMESFGRLTNAYDLVIVEGAGSPAEINLRDRDIANMGFARRAGVPVCLVGDIEKGGVIASLVGTRNVIEKKDSAMIRAFLVNKFRGDLKLFDEGVTEIETRAKWPCLGVIPWLPAASKLPAEDALVLDTPLTPSGKALKIAAPILSRIANFDDADPLKLEENVKFSWIPPGQAIPRNTDVVILFGTKSTLGDLAFLRAQGWDHDIIAHARAGGRVLGICGGYQMLGNRVSDPFGVDGDPGEAAGLGLLDVDTIMTRHKEVKPVSRAVTALGPTTSGYVIHAGRTSGPDANRPFINFGAEQDGARSANGRIEGTYLHGAFAGNEFRRAWLEQAGHFGGGNLDYDTAVDTALDELADGVEEAVDVDALLKLAEEPGWRRKT</sequence>
<organism evidence="6">
    <name type="scientific">hydrothermal vent metagenome</name>
    <dbReference type="NCBI Taxonomy" id="652676"/>
    <lineage>
        <taxon>unclassified sequences</taxon>
        <taxon>metagenomes</taxon>
        <taxon>ecological metagenomes</taxon>
    </lineage>
</organism>
<dbReference type="Gene3D" id="3.40.50.300">
    <property type="entry name" value="P-loop containing nucleotide triphosphate hydrolases"/>
    <property type="match status" value="1"/>
</dbReference>
<dbReference type="Pfam" id="PF07685">
    <property type="entry name" value="GATase_3"/>
    <property type="match status" value="1"/>
</dbReference>
<feature type="domain" description="CobB/CobQ-like glutamine amidotransferase" evidence="5">
    <location>
        <begin position="254"/>
        <end position="438"/>
    </location>
</feature>
<dbReference type="InterPro" id="IPR011698">
    <property type="entry name" value="GATase_3"/>
</dbReference>
<comment type="pathway">
    <text evidence="1">Cofactor biosynthesis; adenosylcobalamin biosynthesis.</text>
</comment>
<keyword evidence="2" id="KW-0169">Cobalamin biosynthesis</keyword>
<dbReference type="PROSITE" id="PS51274">
    <property type="entry name" value="GATASE_COBBQ"/>
    <property type="match status" value="1"/>
</dbReference>
<feature type="domain" description="CobQ/CobB/MinD/ParA nucleotide binding" evidence="4">
    <location>
        <begin position="7"/>
        <end position="239"/>
    </location>
</feature>